<evidence type="ECO:0000313" key="8">
    <source>
        <dbReference type="EMBL" id="HIR01168.1"/>
    </source>
</evidence>
<organism evidence="8 9">
    <name type="scientific">Candidatus Aveggerthella stercoripullorum</name>
    <dbReference type="NCBI Taxonomy" id="2840688"/>
    <lineage>
        <taxon>Bacteria</taxon>
        <taxon>Bacillati</taxon>
        <taxon>Actinomycetota</taxon>
        <taxon>Coriobacteriia</taxon>
        <taxon>Eggerthellales</taxon>
        <taxon>Eggerthellaceae</taxon>
        <taxon>Eggerthellaceae incertae sedis</taxon>
        <taxon>Candidatus Aveggerthella</taxon>
    </lineage>
</organism>
<dbReference type="PANTHER" id="PTHR30627">
    <property type="entry name" value="PEPTIDOGLYCAN D,D-TRANSPEPTIDASE"/>
    <property type="match status" value="1"/>
</dbReference>
<dbReference type="InterPro" id="IPR036138">
    <property type="entry name" value="PBP_dimer_sf"/>
</dbReference>
<dbReference type="Gene3D" id="3.90.1310.10">
    <property type="entry name" value="Penicillin-binding protein 2a (Domain 2)"/>
    <property type="match status" value="1"/>
</dbReference>
<dbReference type="GO" id="GO:0005886">
    <property type="term" value="C:plasma membrane"/>
    <property type="evidence" value="ECO:0007669"/>
    <property type="project" value="TreeGrafter"/>
</dbReference>
<dbReference type="GO" id="GO:0071555">
    <property type="term" value="P:cell wall organization"/>
    <property type="evidence" value="ECO:0007669"/>
    <property type="project" value="TreeGrafter"/>
</dbReference>
<evidence type="ECO:0000256" key="1">
    <source>
        <dbReference type="ARBA" id="ARBA00004370"/>
    </source>
</evidence>
<keyword evidence="3 5" id="KW-0472">Membrane</keyword>
<comment type="subcellular location">
    <subcellularLocation>
        <location evidence="1">Membrane</location>
    </subcellularLocation>
</comment>
<feature type="region of interest" description="Disordered" evidence="4">
    <location>
        <begin position="1"/>
        <end position="24"/>
    </location>
</feature>
<dbReference type="Pfam" id="PF03717">
    <property type="entry name" value="PBP_dimer"/>
    <property type="match status" value="1"/>
</dbReference>
<reference evidence="8" key="1">
    <citation type="submission" date="2020-10" db="EMBL/GenBank/DDBJ databases">
        <authorList>
            <person name="Gilroy R."/>
        </authorList>
    </citation>
    <scope>NUCLEOTIDE SEQUENCE</scope>
    <source>
        <strain evidence="8">ChiGjej1B1-2707</strain>
    </source>
</reference>
<feature type="compositionally biased region" description="Low complexity" evidence="4">
    <location>
        <begin position="10"/>
        <end position="24"/>
    </location>
</feature>
<dbReference type="EMBL" id="DVGB01000034">
    <property type="protein sequence ID" value="HIR01168.1"/>
    <property type="molecule type" value="Genomic_DNA"/>
</dbReference>
<evidence type="ECO:0000256" key="5">
    <source>
        <dbReference type="SAM" id="Phobius"/>
    </source>
</evidence>
<dbReference type="InterPro" id="IPR005311">
    <property type="entry name" value="PBP_dimer"/>
</dbReference>
<dbReference type="Pfam" id="PF00905">
    <property type="entry name" value="Transpeptidase"/>
    <property type="match status" value="1"/>
</dbReference>
<keyword evidence="5" id="KW-1133">Transmembrane helix</keyword>
<evidence type="ECO:0000313" key="9">
    <source>
        <dbReference type="Proteomes" id="UP000824261"/>
    </source>
</evidence>
<keyword evidence="5" id="KW-0812">Transmembrane</keyword>
<sequence>MQRHDRHAGSRSPRPASRSRQGSSYSEQAIFGEGRAKAIILVFLALSLVFAVRLVQLTVVDAGKNADAAADSRTVSITLAPKRGTIYDRNGNVLATSVDAKTVYCNPRDVTDADWEAEQIASALGGKASDYKKLLTQDTTFVYLEKQVEMERAEKLQDLNLDGIYFLDDSKRVYPYGEVGGQVIGLIDVDGNGLTGLELYYDDILSGEPGKLTAQYYGDDGATIPGSVTEDEPAVDGEDIVISLDIGMQQYLEERLVLTAEELEGKGGNSLIYDGGTGEIYACASLPYLDPSDREHIKEGSTELRSITTAFEPGSIFKTVTFTAIMEAGLFSPDDTLFCPAYLPADEYFVSDAHDRGDETMTIRQILDQSSNVGTSLAASELGFTELYEKILAYNLNEPTGVDYPGDAGGFLSEVSEWSTIQAYNVSFGQGISVTPMQIARFYGALVNDGVECTPHFLMKRLNSDEQPEWKTEQVIENKEAIATVTDMLTTVVEDGTGKDAAIEGYTVAGKTGTAEYASESGGYVEGNYNISFVGFLPNSNSQLVCFVGATEVPGDRLTTAAFSDIMSFATERYRIVAE</sequence>
<comment type="similarity">
    <text evidence="2">Belongs to the transpeptidase family.</text>
</comment>
<proteinExistence type="inferred from homology"/>
<evidence type="ECO:0000256" key="4">
    <source>
        <dbReference type="SAM" id="MobiDB-lite"/>
    </source>
</evidence>
<dbReference type="InterPro" id="IPR050515">
    <property type="entry name" value="Beta-lactam/transpept"/>
</dbReference>
<dbReference type="SUPFAM" id="SSF56601">
    <property type="entry name" value="beta-lactamase/transpeptidase-like"/>
    <property type="match status" value="1"/>
</dbReference>
<dbReference type="PANTHER" id="PTHR30627:SF1">
    <property type="entry name" value="PEPTIDOGLYCAN D,D-TRANSPEPTIDASE FTSI"/>
    <property type="match status" value="1"/>
</dbReference>
<dbReference type="InterPro" id="IPR012338">
    <property type="entry name" value="Beta-lactam/transpept-like"/>
</dbReference>
<comment type="caution">
    <text evidence="8">The sequence shown here is derived from an EMBL/GenBank/DDBJ whole genome shotgun (WGS) entry which is preliminary data.</text>
</comment>
<reference evidence="8" key="2">
    <citation type="journal article" date="2021" name="PeerJ">
        <title>Extensive microbial diversity within the chicken gut microbiome revealed by metagenomics and culture.</title>
        <authorList>
            <person name="Gilroy R."/>
            <person name="Ravi A."/>
            <person name="Getino M."/>
            <person name="Pursley I."/>
            <person name="Horton D.L."/>
            <person name="Alikhan N.F."/>
            <person name="Baker D."/>
            <person name="Gharbi K."/>
            <person name="Hall N."/>
            <person name="Watson M."/>
            <person name="Adriaenssens E.M."/>
            <person name="Foster-Nyarko E."/>
            <person name="Jarju S."/>
            <person name="Secka A."/>
            <person name="Antonio M."/>
            <person name="Oren A."/>
            <person name="Chaudhuri R.R."/>
            <person name="La Ragione R."/>
            <person name="Hildebrand F."/>
            <person name="Pallen M.J."/>
        </authorList>
    </citation>
    <scope>NUCLEOTIDE SEQUENCE</scope>
    <source>
        <strain evidence="8">ChiGjej1B1-2707</strain>
    </source>
</reference>
<evidence type="ECO:0000259" key="7">
    <source>
        <dbReference type="Pfam" id="PF03717"/>
    </source>
</evidence>
<dbReference type="InterPro" id="IPR001460">
    <property type="entry name" value="PCN-bd_Tpept"/>
</dbReference>
<evidence type="ECO:0000256" key="2">
    <source>
        <dbReference type="ARBA" id="ARBA00007171"/>
    </source>
</evidence>
<dbReference type="Gene3D" id="3.40.710.10">
    <property type="entry name" value="DD-peptidase/beta-lactamase superfamily"/>
    <property type="match status" value="1"/>
</dbReference>
<accession>A0A9D1A171</accession>
<gene>
    <name evidence="8" type="ORF">IAA69_02755</name>
</gene>
<protein>
    <submittedName>
        <fullName evidence="8">Penicillin-binding protein 2</fullName>
    </submittedName>
</protein>
<feature type="domain" description="Penicillin-binding protein dimerisation" evidence="7">
    <location>
        <begin position="80"/>
        <end position="211"/>
    </location>
</feature>
<evidence type="ECO:0000256" key="3">
    <source>
        <dbReference type="ARBA" id="ARBA00023136"/>
    </source>
</evidence>
<evidence type="ECO:0000259" key="6">
    <source>
        <dbReference type="Pfam" id="PF00905"/>
    </source>
</evidence>
<dbReference type="GO" id="GO:0008658">
    <property type="term" value="F:penicillin binding"/>
    <property type="evidence" value="ECO:0007669"/>
    <property type="project" value="InterPro"/>
</dbReference>
<dbReference type="Proteomes" id="UP000824261">
    <property type="component" value="Unassembled WGS sequence"/>
</dbReference>
<dbReference type="AlphaFoldDB" id="A0A9D1A171"/>
<feature type="transmembrane region" description="Helical" evidence="5">
    <location>
        <begin position="38"/>
        <end position="55"/>
    </location>
</feature>
<dbReference type="SUPFAM" id="SSF56519">
    <property type="entry name" value="Penicillin binding protein dimerisation domain"/>
    <property type="match status" value="1"/>
</dbReference>
<dbReference type="Gene3D" id="3.30.450.330">
    <property type="match status" value="1"/>
</dbReference>
<feature type="domain" description="Penicillin-binding protein transpeptidase" evidence="6">
    <location>
        <begin position="271"/>
        <end position="567"/>
    </location>
</feature>
<name>A0A9D1A171_9ACTN</name>